<dbReference type="Proteomes" id="UP000298213">
    <property type="component" value="Unassembled WGS sequence"/>
</dbReference>
<accession>A0A4Y8ZRM5</accession>
<dbReference type="Pfam" id="PF13622">
    <property type="entry name" value="4HBT_3"/>
    <property type="match status" value="1"/>
</dbReference>
<proteinExistence type="predicted"/>
<reference evidence="3 4" key="1">
    <citation type="submission" date="2019-03" db="EMBL/GenBank/DDBJ databases">
        <title>Genome sequence of Sphingomonas sp. 17J27-24.</title>
        <authorList>
            <person name="Kim M."/>
            <person name="Maeng S."/>
            <person name="Sathiyaraj S."/>
        </authorList>
    </citation>
    <scope>NUCLEOTIDE SEQUENCE [LARGE SCALE GENOMIC DNA]</scope>
    <source>
        <strain evidence="3 4">17J27-24</strain>
    </source>
</reference>
<dbReference type="InterPro" id="IPR029069">
    <property type="entry name" value="HotDog_dom_sf"/>
</dbReference>
<gene>
    <name evidence="3" type="ORF">E2493_15235</name>
</gene>
<feature type="domain" description="Acyl-CoA thioesterase-like N-terminal HotDog" evidence="1">
    <location>
        <begin position="13"/>
        <end position="94"/>
    </location>
</feature>
<name>A0A4Y8ZRM5_9SPHN</name>
<organism evidence="3 4">
    <name type="scientific">Sphingomonas parva</name>
    <dbReference type="NCBI Taxonomy" id="2555898"/>
    <lineage>
        <taxon>Bacteria</taxon>
        <taxon>Pseudomonadati</taxon>
        <taxon>Pseudomonadota</taxon>
        <taxon>Alphaproteobacteria</taxon>
        <taxon>Sphingomonadales</taxon>
        <taxon>Sphingomonadaceae</taxon>
        <taxon>Sphingomonas</taxon>
    </lineage>
</organism>
<dbReference type="SUPFAM" id="SSF54637">
    <property type="entry name" value="Thioesterase/thiol ester dehydrase-isomerase"/>
    <property type="match status" value="2"/>
</dbReference>
<evidence type="ECO:0000313" key="3">
    <source>
        <dbReference type="EMBL" id="TFI57439.1"/>
    </source>
</evidence>
<dbReference type="Pfam" id="PF20789">
    <property type="entry name" value="4HBT_3C"/>
    <property type="match status" value="1"/>
</dbReference>
<dbReference type="Gene3D" id="2.40.160.210">
    <property type="entry name" value="Acyl-CoA thioesterase, double hotdog domain"/>
    <property type="match status" value="1"/>
</dbReference>
<sequence>MEREDGLFRAALPACWMQGRTAYGGASAALALAAALAAEPDLPPLRSAQIAFVGPLGGALEIRPTLLRRGRSASFVRVDVASDGALGLAATFLFAAERESQIAHQPEPIVPSPHGMPIEGPADIAFVHNFDHAEAGTVARGEPRIRRWARLKDRSGLSPALELVAIADVLPPPALMLAHRPGPISTTTWQLDLLTPAPSTEDGWWLLSAEADMAERGFSSQAMTVHNADGALIAVAKQSVALFV</sequence>
<dbReference type="InterPro" id="IPR049449">
    <property type="entry name" value="TesB_ACOT8-like_N"/>
</dbReference>
<keyword evidence="4" id="KW-1185">Reference proteome</keyword>
<comment type="caution">
    <text evidence="3">The sequence shown here is derived from an EMBL/GenBank/DDBJ whole genome shotgun (WGS) entry which is preliminary data.</text>
</comment>
<evidence type="ECO:0000259" key="2">
    <source>
        <dbReference type="Pfam" id="PF20789"/>
    </source>
</evidence>
<protein>
    <submittedName>
        <fullName evidence="3">Thioesterase family protein</fullName>
    </submittedName>
</protein>
<evidence type="ECO:0000313" key="4">
    <source>
        <dbReference type="Proteomes" id="UP000298213"/>
    </source>
</evidence>
<dbReference type="InterPro" id="IPR049450">
    <property type="entry name" value="ACOT8-like_C"/>
</dbReference>
<evidence type="ECO:0000259" key="1">
    <source>
        <dbReference type="Pfam" id="PF13622"/>
    </source>
</evidence>
<dbReference type="InterPro" id="IPR042171">
    <property type="entry name" value="Acyl-CoA_hotdog"/>
</dbReference>
<dbReference type="OrthoDB" id="7059210at2"/>
<dbReference type="AlphaFoldDB" id="A0A4Y8ZRM5"/>
<feature type="domain" description="Acyl-CoA thioesterase-like C-terminal" evidence="2">
    <location>
        <begin position="122"/>
        <end position="241"/>
    </location>
</feature>
<dbReference type="EMBL" id="SPDV01000031">
    <property type="protein sequence ID" value="TFI57439.1"/>
    <property type="molecule type" value="Genomic_DNA"/>
</dbReference>